<dbReference type="PROSITE" id="PS51202">
    <property type="entry name" value="RCK_C"/>
    <property type="match status" value="1"/>
</dbReference>
<organism evidence="3 4">
    <name type="scientific">Symbiobacterium terraclitae</name>
    <dbReference type="NCBI Taxonomy" id="557451"/>
    <lineage>
        <taxon>Bacteria</taxon>
        <taxon>Bacillati</taxon>
        <taxon>Bacillota</taxon>
        <taxon>Clostridia</taxon>
        <taxon>Eubacteriales</taxon>
        <taxon>Symbiobacteriaceae</taxon>
        <taxon>Symbiobacterium</taxon>
    </lineage>
</organism>
<evidence type="ECO:0000313" key="3">
    <source>
        <dbReference type="EMBL" id="MBP2017253.1"/>
    </source>
</evidence>
<gene>
    <name evidence="3" type="ORF">J2Z79_000627</name>
</gene>
<evidence type="ECO:0000259" key="2">
    <source>
        <dbReference type="PROSITE" id="PS51202"/>
    </source>
</evidence>
<name>A0ABS4JNZ9_9FIRM</name>
<dbReference type="InterPro" id="IPR006037">
    <property type="entry name" value="RCK_C"/>
</dbReference>
<dbReference type="Pfam" id="PF02080">
    <property type="entry name" value="TrkA_C"/>
    <property type="match status" value="1"/>
</dbReference>
<feature type="domain" description="RCK C-terminal" evidence="2">
    <location>
        <begin position="135"/>
        <end position="216"/>
    </location>
</feature>
<dbReference type="RefSeq" id="WP_209465396.1">
    <property type="nucleotide sequence ID" value="NZ_JAGGLG010000003.1"/>
</dbReference>
<dbReference type="PANTHER" id="PTHR43833">
    <property type="entry name" value="POTASSIUM CHANNEL PROTEIN 2-RELATED-RELATED"/>
    <property type="match status" value="1"/>
</dbReference>
<sequence>MRKRYAVIGLGRFGASVARVLVEMGQYVLAVDVSEARVDELAPVLSRVVRADCTDPAALRALRINEFDTVVVAIGDNVEASVITVLNCRDMGVPHLVAKAQDEAHGRILKHLGVDRVVYPQRDMGIRVASNIATGGIIDYVRLSDEYGMAEITPPRMVLGRSLQELDLPHRYGLNVMAIKRGNRVIVSPRAQERIAEGDVMVVIGSAGGITRLQGE</sequence>
<dbReference type="PROSITE" id="PS51201">
    <property type="entry name" value="RCK_N"/>
    <property type="match status" value="1"/>
</dbReference>
<dbReference type="Gene3D" id="3.30.70.1450">
    <property type="entry name" value="Regulator of K+ conductance, C-terminal domain"/>
    <property type="match status" value="1"/>
</dbReference>
<dbReference type="InterPro" id="IPR036721">
    <property type="entry name" value="RCK_C_sf"/>
</dbReference>
<evidence type="ECO:0000313" key="4">
    <source>
        <dbReference type="Proteomes" id="UP001519289"/>
    </source>
</evidence>
<reference evidence="3 4" key="1">
    <citation type="submission" date="2021-03" db="EMBL/GenBank/DDBJ databases">
        <title>Genomic Encyclopedia of Type Strains, Phase IV (KMG-IV): sequencing the most valuable type-strain genomes for metagenomic binning, comparative biology and taxonomic classification.</title>
        <authorList>
            <person name="Goeker M."/>
        </authorList>
    </citation>
    <scope>NUCLEOTIDE SEQUENCE [LARGE SCALE GENOMIC DNA]</scope>
    <source>
        <strain evidence="3 4">DSM 27138</strain>
    </source>
</reference>
<proteinExistence type="predicted"/>
<dbReference type="Proteomes" id="UP001519289">
    <property type="component" value="Unassembled WGS sequence"/>
</dbReference>
<dbReference type="InterPro" id="IPR036291">
    <property type="entry name" value="NAD(P)-bd_dom_sf"/>
</dbReference>
<dbReference type="InterPro" id="IPR050721">
    <property type="entry name" value="Trk_Ktr_HKT_K-transport"/>
</dbReference>
<protein>
    <submittedName>
        <fullName evidence="3">Trk system potassium uptake protein TrkA</fullName>
    </submittedName>
</protein>
<dbReference type="PANTHER" id="PTHR43833:SF7">
    <property type="entry name" value="KTR SYSTEM POTASSIUM UPTAKE PROTEIN C"/>
    <property type="match status" value="1"/>
</dbReference>
<dbReference type="Pfam" id="PF02254">
    <property type="entry name" value="TrkA_N"/>
    <property type="match status" value="1"/>
</dbReference>
<accession>A0ABS4JNZ9</accession>
<dbReference type="SUPFAM" id="SSF116726">
    <property type="entry name" value="TrkA C-terminal domain-like"/>
    <property type="match status" value="1"/>
</dbReference>
<keyword evidence="4" id="KW-1185">Reference proteome</keyword>
<feature type="domain" description="RCK N-terminal" evidence="1">
    <location>
        <begin position="2"/>
        <end position="118"/>
    </location>
</feature>
<comment type="caution">
    <text evidence="3">The sequence shown here is derived from an EMBL/GenBank/DDBJ whole genome shotgun (WGS) entry which is preliminary data.</text>
</comment>
<dbReference type="InterPro" id="IPR003148">
    <property type="entry name" value="RCK_N"/>
</dbReference>
<dbReference type="SUPFAM" id="SSF51735">
    <property type="entry name" value="NAD(P)-binding Rossmann-fold domains"/>
    <property type="match status" value="1"/>
</dbReference>
<evidence type="ECO:0000259" key="1">
    <source>
        <dbReference type="PROSITE" id="PS51201"/>
    </source>
</evidence>
<dbReference type="Gene3D" id="3.40.50.720">
    <property type="entry name" value="NAD(P)-binding Rossmann-like Domain"/>
    <property type="match status" value="1"/>
</dbReference>
<dbReference type="EMBL" id="JAGGLG010000003">
    <property type="protein sequence ID" value="MBP2017253.1"/>
    <property type="molecule type" value="Genomic_DNA"/>
</dbReference>